<dbReference type="Pfam" id="PF20056">
    <property type="entry name" value="DUF6455"/>
    <property type="match status" value="1"/>
</dbReference>
<organism evidence="2 3">
    <name type="scientific">Thalassobacter stenotrophicus</name>
    <dbReference type="NCBI Taxonomy" id="266809"/>
    <lineage>
        <taxon>Bacteria</taxon>
        <taxon>Pseudomonadati</taxon>
        <taxon>Pseudomonadota</taxon>
        <taxon>Alphaproteobacteria</taxon>
        <taxon>Rhodobacterales</taxon>
        <taxon>Roseobacteraceae</taxon>
        <taxon>Thalassobacter</taxon>
    </lineage>
</organism>
<dbReference type="InterPro" id="IPR045601">
    <property type="entry name" value="DUF6455"/>
</dbReference>
<dbReference type="EMBL" id="CYRX01000009">
    <property type="protein sequence ID" value="CUH59263.1"/>
    <property type="molecule type" value="Genomic_DNA"/>
</dbReference>
<dbReference type="Proteomes" id="UP000051298">
    <property type="component" value="Unassembled WGS sequence"/>
</dbReference>
<gene>
    <name evidence="2" type="ORF">THS5294_00547</name>
</gene>
<evidence type="ECO:0000259" key="1">
    <source>
        <dbReference type="Pfam" id="PF20056"/>
    </source>
</evidence>
<feature type="domain" description="DUF6455" evidence="1">
    <location>
        <begin position="4"/>
        <end position="78"/>
    </location>
</feature>
<sequence>MALGDPRLHQDLMNRMAEAQGFDLRAEEAKGTLSAGDTSDMLLRCRGCGDVGGCTKALDAGEVPETCNNESRWDALRAISRM</sequence>
<evidence type="ECO:0000313" key="3">
    <source>
        <dbReference type="Proteomes" id="UP000051298"/>
    </source>
</evidence>
<dbReference type="RefSeq" id="WP_058122535.1">
    <property type="nucleotide sequence ID" value="NZ_CYRX01000009.1"/>
</dbReference>
<protein>
    <recommendedName>
        <fullName evidence="1">DUF6455 domain-containing protein</fullName>
    </recommendedName>
</protein>
<reference evidence="2 3" key="1">
    <citation type="submission" date="2015-09" db="EMBL/GenBank/DDBJ databases">
        <authorList>
            <consortium name="Swine Surveillance"/>
        </authorList>
    </citation>
    <scope>NUCLEOTIDE SEQUENCE [LARGE SCALE GENOMIC DNA]</scope>
    <source>
        <strain evidence="2 3">CECT 5294</strain>
    </source>
</reference>
<proteinExistence type="predicted"/>
<accession>A0A0P1EXF5</accession>
<evidence type="ECO:0000313" key="2">
    <source>
        <dbReference type="EMBL" id="CUH59263.1"/>
    </source>
</evidence>
<name>A0A0P1EXF5_9RHOB</name>
<dbReference type="AlphaFoldDB" id="A0A0P1EXF5"/>